<dbReference type="CDD" id="cd07989">
    <property type="entry name" value="LPLAT_AGPAT-like"/>
    <property type="match status" value="1"/>
</dbReference>
<dbReference type="GO" id="GO:0006654">
    <property type="term" value="P:phosphatidic acid biosynthetic process"/>
    <property type="evidence" value="ECO:0007669"/>
    <property type="project" value="TreeGrafter"/>
</dbReference>
<sequence length="266" mass="29720">MITALRLAMVAFIFLSVTLALLPVQLFALWSGNDIRRRLPRRWHRIMATMIGLKVEVIGRPVADRPLMLASNHVSWKDIVVLGAAADVVYVAKSEVRDWPVFGWLARLQRTVFVERDRKRSTGNQIDEMARRLKAHEIVVLFPEGTTSDGNRLLPFKTSLFGAATAAIPEVPDRRVVVQPVAICYVGIQGMPMGRYHRPVAAWPGDVALVPHLLRVLREGALEVEVRFGAPVVFDEATNRKIAAKEVERRVADLLAEGLAGRRRIG</sequence>
<dbReference type="AlphaFoldDB" id="A0A4R5PN98"/>
<comment type="pathway">
    <text evidence="1">Lipid metabolism.</text>
</comment>
<evidence type="ECO:0000256" key="2">
    <source>
        <dbReference type="ARBA" id="ARBA00022516"/>
    </source>
</evidence>
<dbReference type="PANTHER" id="PTHR10434">
    <property type="entry name" value="1-ACYL-SN-GLYCEROL-3-PHOSPHATE ACYLTRANSFERASE"/>
    <property type="match status" value="1"/>
</dbReference>
<evidence type="ECO:0000313" key="8">
    <source>
        <dbReference type="Proteomes" id="UP000295131"/>
    </source>
</evidence>
<comment type="caution">
    <text evidence="7">The sequence shown here is derived from an EMBL/GenBank/DDBJ whole genome shotgun (WGS) entry which is preliminary data.</text>
</comment>
<keyword evidence="3 7" id="KW-0808">Transferase</keyword>
<keyword evidence="4" id="KW-0443">Lipid metabolism</keyword>
<accession>A0A4R5PN98</accession>
<reference evidence="7 8" key="1">
    <citation type="journal article" date="2013" name="Int. J. Syst. Evol. Microbiol.">
        <title>Hoeflea suaedae sp. nov., an endophytic bacterium isolated from the root of the halophyte Suaeda maritima.</title>
        <authorList>
            <person name="Chung E.J."/>
            <person name="Park J.A."/>
            <person name="Pramanik P."/>
            <person name="Bibi F."/>
            <person name="Jeon C.O."/>
            <person name="Chung Y.R."/>
        </authorList>
    </citation>
    <scope>NUCLEOTIDE SEQUENCE [LARGE SCALE GENOMIC DNA]</scope>
    <source>
        <strain evidence="7 8">YC6898</strain>
    </source>
</reference>
<dbReference type="OrthoDB" id="9806880at2"/>
<dbReference type="SUPFAM" id="SSF69593">
    <property type="entry name" value="Glycerol-3-phosphate (1)-acyltransferase"/>
    <property type="match status" value="1"/>
</dbReference>
<dbReference type="Proteomes" id="UP000295131">
    <property type="component" value="Unassembled WGS sequence"/>
</dbReference>
<keyword evidence="8" id="KW-1185">Reference proteome</keyword>
<name>A0A4R5PN98_9HYPH</name>
<dbReference type="SMART" id="SM00563">
    <property type="entry name" value="PlsC"/>
    <property type="match status" value="1"/>
</dbReference>
<dbReference type="PANTHER" id="PTHR10434:SF64">
    <property type="entry name" value="1-ACYL-SN-GLYCEROL-3-PHOSPHATE ACYLTRANSFERASE-RELATED"/>
    <property type="match status" value="1"/>
</dbReference>
<evidence type="ECO:0000256" key="4">
    <source>
        <dbReference type="ARBA" id="ARBA00023098"/>
    </source>
</evidence>
<keyword evidence="5 7" id="KW-0012">Acyltransferase</keyword>
<proteinExistence type="predicted"/>
<feature type="domain" description="Phospholipid/glycerol acyltransferase" evidence="6">
    <location>
        <begin position="67"/>
        <end position="186"/>
    </location>
</feature>
<evidence type="ECO:0000259" key="6">
    <source>
        <dbReference type="SMART" id="SM00563"/>
    </source>
</evidence>
<evidence type="ECO:0000256" key="5">
    <source>
        <dbReference type="ARBA" id="ARBA00023315"/>
    </source>
</evidence>
<keyword evidence="2" id="KW-0444">Lipid biosynthesis</keyword>
<dbReference type="RefSeq" id="WP_133282843.1">
    <property type="nucleotide sequence ID" value="NZ_SMSI01000001.1"/>
</dbReference>
<dbReference type="EMBL" id="SMSI01000001">
    <property type="protein sequence ID" value="TDH38007.1"/>
    <property type="molecule type" value="Genomic_DNA"/>
</dbReference>
<evidence type="ECO:0000256" key="3">
    <source>
        <dbReference type="ARBA" id="ARBA00022679"/>
    </source>
</evidence>
<evidence type="ECO:0000256" key="1">
    <source>
        <dbReference type="ARBA" id="ARBA00005189"/>
    </source>
</evidence>
<evidence type="ECO:0000313" key="7">
    <source>
        <dbReference type="EMBL" id="TDH38007.1"/>
    </source>
</evidence>
<gene>
    <name evidence="7" type="ORF">E2A64_02420</name>
</gene>
<dbReference type="Pfam" id="PF01553">
    <property type="entry name" value="Acyltransferase"/>
    <property type="match status" value="1"/>
</dbReference>
<organism evidence="7 8">
    <name type="scientific">Pseudohoeflea suaedae</name>
    <dbReference type="NCBI Taxonomy" id="877384"/>
    <lineage>
        <taxon>Bacteria</taxon>
        <taxon>Pseudomonadati</taxon>
        <taxon>Pseudomonadota</taxon>
        <taxon>Alphaproteobacteria</taxon>
        <taxon>Hyphomicrobiales</taxon>
        <taxon>Rhizobiaceae</taxon>
        <taxon>Pseudohoeflea</taxon>
    </lineage>
</organism>
<dbReference type="GO" id="GO:0003841">
    <property type="term" value="F:1-acylglycerol-3-phosphate O-acyltransferase activity"/>
    <property type="evidence" value="ECO:0007669"/>
    <property type="project" value="TreeGrafter"/>
</dbReference>
<protein>
    <submittedName>
        <fullName evidence="7">1-acyl-sn-glycerol-3-phosphate acyltransferase</fullName>
    </submittedName>
</protein>
<dbReference type="InterPro" id="IPR002123">
    <property type="entry name" value="Plipid/glycerol_acylTrfase"/>
</dbReference>